<evidence type="ECO:0000313" key="1">
    <source>
        <dbReference type="EMBL" id="KAH3696107.1"/>
    </source>
</evidence>
<proteinExistence type="predicted"/>
<dbReference type="AlphaFoldDB" id="A0A9D3YCW9"/>
<sequence length="58" mass="6306">MLSITGDYPAIRLHIASSTSLNGRTFVVRFSSEIVLKETGVLLQRVVVEVTAVFTPSV</sequence>
<keyword evidence="2" id="KW-1185">Reference proteome</keyword>
<organism evidence="1 2">
    <name type="scientific">Dreissena polymorpha</name>
    <name type="common">Zebra mussel</name>
    <name type="synonym">Mytilus polymorpha</name>
    <dbReference type="NCBI Taxonomy" id="45954"/>
    <lineage>
        <taxon>Eukaryota</taxon>
        <taxon>Metazoa</taxon>
        <taxon>Spiralia</taxon>
        <taxon>Lophotrochozoa</taxon>
        <taxon>Mollusca</taxon>
        <taxon>Bivalvia</taxon>
        <taxon>Autobranchia</taxon>
        <taxon>Heteroconchia</taxon>
        <taxon>Euheterodonta</taxon>
        <taxon>Imparidentia</taxon>
        <taxon>Neoheterodontei</taxon>
        <taxon>Myida</taxon>
        <taxon>Dreissenoidea</taxon>
        <taxon>Dreissenidae</taxon>
        <taxon>Dreissena</taxon>
    </lineage>
</organism>
<reference evidence="1" key="1">
    <citation type="journal article" date="2019" name="bioRxiv">
        <title>The Genome of the Zebra Mussel, Dreissena polymorpha: A Resource for Invasive Species Research.</title>
        <authorList>
            <person name="McCartney M.A."/>
            <person name="Auch B."/>
            <person name="Kono T."/>
            <person name="Mallez S."/>
            <person name="Zhang Y."/>
            <person name="Obille A."/>
            <person name="Becker A."/>
            <person name="Abrahante J.E."/>
            <person name="Garbe J."/>
            <person name="Badalamenti J.P."/>
            <person name="Herman A."/>
            <person name="Mangelson H."/>
            <person name="Liachko I."/>
            <person name="Sullivan S."/>
            <person name="Sone E.D."/>
            <person name="Koren S."/>
            <person name="Silverstein K.A.T."/>
            <person name="Beckman K.B."/>
            <person name="Gohl D.M."/>
        </authorList>
    </citation>
    <scope>NUCLEOTIDE SEQUENCE</scope>
    <source>
        <strain evidence="1">Duluth1</strain>
        <tissue evidence="1">Whole animal</tissue>
    </source>
</reference>
<accession>A0A9D3YCW9</accession>
<protein>
    <submittedName>
        <fullName evidence="1">Uncharacterized protein</fullName>
    </submittedName>
</protein>
<reference evidence="1" key="2">
    <citation type="submission" date="2020-11" db="EMBL/GenBank/DDBJ databases">
        <authorList>
            <person name="McCartney M.A."/>
            <person name="Auch B."/>
            <person name="Kono T."/>
            <person name="Mallez S."/>
            <person name="Becker A."/>
            <person name="Gohl D.M."/>
            <person name="Silverstein K.A.T."/>
            <person name="Koren S."/>
            <person name="Bechman K.B."/>
            <person name="Herman A."/>
            <person name="Abrahante J.E."/>
            <person name="Garbe J."/>
        </authorList>
    </citation>
    <scope>NUCLEOTIDE SEQUENCE</scope>
    <source>
        <strain evidence="1">Duluth1</strain>
        <tissue evidence="1">Whole animal</tissue>
    </source>
</reference>
<comment type="caution">
    <text evidence="1">The sequence shown here is derived from an EMBL/GenBank/DDBJ whole genome shotgun (WGS) entry which is preliminary data.</text>
</comment>
<name>A0A9D3YCW9_DREPO</name>
<dbReference type="Proteomes" id="UP000828390">
    <property type="component" value="Unassembled WGS sequence"/>
</dbReference>
<evidence type="ECO:0000313" key="2">
    <source>
        <dbReference type="Proteomes" id="UP000828390"/>
    </source>
</evidence>
<gene>
    <name evidence="1" type="ORF">DPMN_083570</name>
</gene>
<dbReference type="EMBL" id="JAIWYP010000016">
    <property type="protein sequence ID" value="KAH3696107.1"/>
    <property type="molecule type" value="Genomic_DNA"/>
</dbReference>